<dbReference type="SUPFAM" id="SSF48452">
    <property type="entry name" value="TPR-like"/>
    <property type="match status" value="1"/>
</dbReference>
<gene>
    <name evidence="1" type="ORF">H0H26_11010</name>
</gene>
<dbReference type="KEGG" id="fpv:IA03_02490"/>
<dbReference type="Proteomes" id="UP000596329">
    <property type="component" value="Chromosome"/>
</dbReference>
<dbReference type="KEGG" id="fpc:FPSM_01842"/>
<organism evidence="1 2">
    <name type="scientific">Flavobacterium psychrophilum</name>
    <dbReference type="NCBI Taxonomy" id="96345"/>
    <lineage>
        <taxon>Bacteria</taxon>
        <taxon>Pseudomonadati</taxon>
        <taxon>Bacteroidota</taxon>
        <taxon>Flavobacteriia</taxon>
        <taxon>Flavobacteriales</taxon>
        <taxon>Flavobacteriaceae</taxon>
        <taxon>Flavobacterium</taxon>
    </lineage>
</organism>
<dbReference type="KEGG" id="fpq:IB65_02410"/>
<dbReference type="GeneID" id="66552821"/>
<evidence type="ECO:0000313" key="2">
    <source>
        <dbReference type="Proteomes" id="UP000596329"/>
    </source>
</evidence>
<dbReference type="Gene3D" id="1.25.40.10">
    <property type="entry name" value="Tetratricopeptide repeat domain"/>
    <property type="match status" value="1"/>
</dbReference>
<dbReference type="OMA" id="YWDKERA"/>
<dbReference type="KEGG" id="fpk:IA06_02440"/>
<evidence type="ECO:0000313" key="1">
    <source>
        <dbReference type="EMBL" id="QRE03415.1"/>
    </source>
</evidence>
<name>A0A075S4N0_FLAPS</name>
<dbReference type="EMBL" id="CP059075">
    <property type="protein sequence ID" value="QRE03415.1"/>
    <property type="molecule type" value="Genomic_DNA"/>
</dbReference>
<dbReference type="InterPro" id="IPR011990">
    <property type="entry name" value="TPR-like_helical_dom_sf"/>
</dbReference>
<dbReference type="RefSeq" id="WP_011962663.1">
    <property type="nucleotide sequence ID" value="NZ_BCNG01000030.1"/>
</dbReference>
<accession>A0A075S4N0</accession>
<sequence>MKIIKTAFLFLTTIAFAQDGYWDNQRITNKEIKLSAGKRKIIKSEDFPDGTTEFVYRITLLDENQKIASDLSSVLKAIPDPTGITQGTGGAISLTSKISGDDKCTYAIFSNNSKYATDYFRTGKTEKACLYQNEPISKEVKVISIEKSTCFNEINQTVWFGFESKNWILGQKIILEIVPWVNIKASKIWSNAKKQLVLNYIRKSNEASQILKSEAFDYNILEKLQNEYKFSHFQKFSNTEKLSLINKFEEKALTETNTVEEYNKAIQQEAKNLAKQGKYDNAIVLINHKIINKSKASVLDYNTLGELYLYTKQYEKALKTFKIAENLDSSELLVQLNLAHTYMFLGKMSESREIHNKYKEQNVSTNQTWKNKTINDLDKFQKSSLPNDNFKKILRLVD</sequence>
<reference evidence="1 2" key="1">
    <citation type="submission" date="2020-07" db="EMBL/GenBank/DDBJ databases">
        <title>Genomic characterization of Flavobacterium psychrophilum strains.</title>
        <authorList>
            <person name="Castillo D."/>
            <person name="Jorgensen J."/>
            <person name="Middelboe M."/>
        </authorList>
    </citation>
    <scope>NUCLEOTIDE SEQUENCE [LARGE SCALE GENOMIC DNA]</scope>
    <source>
        <strain evidence="1 2">FPS-R7</strain>
    </source>
</reference>
<dbReference type="InterPro" id="IPR019734">
    <property type="entry name" value="TPR_rpt"/>
</dbReference>
<proteinExistence type="predicted"/>
<dbReference type="AlphaFoldDB" id="A0A075S4N0"/>
<dbReference type="KEGG" id="fpw:IA04_02400"/>
<protein>
    <submittedName>
        <fullName evidence="1">Uncharacterized protein</fullName>
    </submittedName>
</protein>
<dbReference type="PROSITE" id="PS50005">
    <property type="entry name" value="TPR"/>
    <property type="match status" value="1"/>
</dbReference>